<proteinExistence type="predicted"/>
<dbReference type="AlphaFoldDB" id="A0AAV5G900"/>
<comment type="caution">
    <text evidence="1">The sequence shown here is derived from an EMBL/GenBank/DDBJ whole genome shotgun (WGS) entry which is preliminary data.</text>
</comment>
<dbReference type="Proteomes" id="UP001054925">
    <property type="component" value="Unassembled WGS sequence"/>
</dbReference>
<reference evidence="1" key="1">
    <citation type="submission" date="2021-12" db="EMBL/GenBank/DDBJ databases">
        <title>Draft genome sequence of Corynebacterium ammoniagenes strain T-723.</title>
        <authorList>
            <person name="Matsuzawa M."/>
            <person name="Hiratani M."/>
            <person name="Abe I."/>
            <person name="Tsuji Y."/>
            <person name="Nakamura J."/>
        </authorList>
    </citation>
    <scope>NUCLEOTIDE SEQUENCE</scope>
    <source>
        <strain evidence="1">T-723</strain>
    </source>
</reference>
<gene>
    <name evidence="1" type="ORF">CAT723_23110</name>
</gene>
<evidence type="ECO:0000313" key="1">
    <source>
        <dbReference type="EMBL" id="GJN43832.1"/>
    </source>
</evidence>
<dbReference type="EMBL" id="BQKK01000007">
    <property type="protein sequence ID" value="GJN43832.1"/>
    <property type="molecule type" value="Genomic_DNA"/>
</dbReference>
<organism evidence="1 2">
    <name type="scientific">Corynebacterium ammoniagenes</name>
    <name type="common">Brevibacterium ammoniagenes</name>
    <dbReference type="NCBI Taxonomy" id="1697"/>
    <lineage>
        <taxon>Bacteria</taxon>
        <taxon>Bacillati</taxon>
        <taxon>Actinomycetota</taxon>
        <taxon>Actinomycetes</taxon>
        <taxon>Mycobacteriales</taxon>
        <taxon>Corynebacteriaceae</taxon>
        <taxon>Corynebacterium</taxon>
    </lineage>
</organism>
<name>A0AAV5G900_CORAM</name>
<evidence type="ECO:0000313" key="2">
    <source>
        <dbReference type="Proteomes" id="UP001054925"/>
    </source>
</evidence>
<accession>A0AAV5G900</accession>
<protein>
    <submittedName>
        <fullName evidence="1">Uncharacterized protein</fullName>
    </submittedName>
</protein>
<sequence length="69" mass="7553">MMALLNSNFAAVGTQKQWSEAVDSGSALERSNLIESALQGAKDASAKPGLLAHLTFACERSRQLERRYR</sequence>